<sequence length="259" mass="27967">MSIRKFASSLMAATLSFVGTIAFGETDQGEKQWQVNYDARQKHFEKTVGPLPSDILKMLNMTGVWPGGGLYVIPAPRLGQNLSVYTTFGFTNPDMPTTVQMANFDLKADGDRATKAGGTLTKKQPAPKRPGFAGYGYEIIVVAQSNQQWPLNLLQWAANAEIGNDVGLLGRVEKYDGLTVEQIQVGQGQMVNVLIAKAQAPLPTGTSLPAGRMEILVATTITAQEMKWSQSNGRAALLKKLQESGVGQVSVPDRQTVVQ</sequence>
<dbReference type="EMBL" id="LODL01000005">
    <property type="protein sequence ID" value="KXB32423.1"/>
    <property type="molecule type" value="Genomic_DNA"/>
</dbReference>
<dbReference type="RefSeq" id="WP_066879939.1">
    <property type="nucleotide sequence ID" value="NZ_LODL01000005.1"/>
</dbReference>
<keyword evidence="4" id="KW-1185">Reference proteome</keyword>
<evidence type="ECO:0000313" key="4">
    <source>
        <dbReference type="Proteomes" id="UP000070186"/>
    </source>
</evidence>
<comment type="caution">
    <text evidence="3">The sequence shown here is derived from an EMBL/GenBank/DDBJ whole genome shotgun (WGS) entry which is preliminary data.</text>
</comment>
<feature type="signal peptide" evidence="1">
    <location>
        <begin position="1"/>
        <end position="24"/>
    </location>
</feature>
<feature type="domain" description="Suppressor of fused-like" evidence="2">
    <location>
        <begin position="78"/>
        <end position="254"/>
    </location>
</feature>
<gene>
    <name evidence="3" type="ORF">AT959_01675</name>
</gene>
<evidence type="ECO:0000259" key="2">
    <source>
        <dbReference type="Pfam" id="PF05076"/>
    </source>
</evidence>
<feature type="chain" id="PRO_5007459628" evidence="1">
    <location>
        <begin position="25"/>
        <end position="259"/>
    </location>
</feature>
<dbReference type="Pfam" id="PF05076">
    <property type="entry name" value="SUFU"/>
    <property type="match status" value="1"/>
</dbReference>
<evidence type="ECO:0000256" key="1">
    <source>
        <dbReference type="SAM" id="SignalP"/>
    </source>
</evidence>
<accession>A0A133XNA8</accession>
<evidence type="ECO:0000313" key="3">
    <source>
        <dbReference type="EMBL" id="KXB32423.1"/>
    </source>
</evidence>
<reference evidence="3 4" key="1">
    <citation type="submission" date="2015-12" db="EMBL/GenBank/DDBJ databases">
        <title>Nitrous oxide reduction kinetics distinguish bacteria harboring typical versus atypical NosZ.</title>
        <authorList>
            <person name="Yoon S."/>
            <person name="Nissen S."/>
            <person name="Park D."/>
            <person name="Sanford R.A."/>
            <person name="Loeffler F.E."/>
        </authorList>
    </citation>
    <scope>NUCLEOTIDE SEQUENCE [LARGE SCALE GENOMIC DNA]</scope>
    <source>
        <strain evidence="3 4">ATCC BAA-841</strain>
    </source>
</reference>
<keyword evidence="1" id="KW-0732">Signal</keyword>
<dbReference type="InterPro" id="IPR020941">
    <property type="entry name" value="SUFU-like_domain"/>
</dbReference>
<dbReference type="AlphaFoldDB" id="A0A133XNA8"/>
<dbReference type="Proteomes" id="UP000070186">
    <property type="component" value="Unassembled WGS sequence"/>
</dbReference>
<dbReference type="SUPFAM" id="SSF103359">
    <property type="entry name" value="Suppressor of Fused, N-terminal domain"/>
    <property type="match status" value="1"/>
</dbReference>
<protein>
    <submittedName>
        <fullName evidence="3">Suppressor of fused protein (SUFU)</fullName>
    </submittedName>
</protein>
<dbReference type="InterPro" id="IPR037181">
    <property type="entry name" value="SUFU_N"/>
</dbReference>
<name>A0A133XNA8_9RHOO</name>
<organism evidence="3 4">
    <name type="scientific">Dechloromonas denitrificans</name>
    <dbReference type="NCBI Taxonomy" id="281362"/>
    <lineage>
        <taxon>Bacteria</taxon>
        <taxon>Pseudomonadati</taxon>
        <taxon>Pseudomonadota</taxon>
        <taxon>Betaproteobacteria</taxon>
        <taxon>Rhodocyclales</taxon>
        <taxon>Azonexaceae</taxon>
        <taxon>Dechloromonas</taxon>
    </lineage>
</organism>
<proteinExistence type="predicted"/>